<dbReference type="InterPro" id="IPR003594">
    <property type="entry name" value="HATPase_dom"/>
</dbReference>
<dbReference type="GO" id="GO:0005524">
    <property type="term" value="F:ATP binding"/>
    <property type="evidence" value="ECO:0007669"/>
    <property type="project" value="InterPro"/>
</dbReference>
<dbReference type="SUPFAM" id="SSF47384">
    <property type="entry name" value="Homodimeric domain of signal transducing histidine kinase"/>
    <property type="match status" value="1"/>
</dbReference>
<dbReference type="PROSITE" id="PS50011">
    <property type="entry name" value="PROTEIN_KINASE_DOM"/>
    <property type="match status" value="1"/>
</dbReference>
<dbReference type="InterPro" id="IPR011990">
    <property type="entry name" value="TPR-like_helical_dom_sf"/>
</dbReference>
<dbReference type="SUPFAM" id="SSF52540">
    <property type="entry name" value="P-loop containing nucleoside triphosphate hydrolases"/>
    <property type="match status" value="1"/>
</dbReference>
<dbReference type="SUPFAM" id="SSF55781">
    <property type="entry name" value="GAF domain-like"/>
    <property type="match status" value="1"/>
</dbReference>
<dbReference type="InterPro" id="IPR036890">
    <property type="entry name" value="HATPase_C_sf"/>
</dbReference>
<dbReference type="PRINTS" id="PR00344">
    <property type="entry name" value="BCTRLSENSOR"/>
</dbReference>
<accession>A0A419W447</accession>
<dbReference type="Proteomes" id="UP000283387">
    <property type="component" value="Unassembled WGS sequence"/>
</dbReference>
<proteinExistence type="predicted"/>
<evidence type="ECO:0000313" key="6">
    <source>
        <dbReference type="EMBL" id="RKD90222.1"/>
    </source>
</evidence>
<dbReference type="SUPFAM" id="SSF56112">
    <property type="entry name" value="Protein kinase-like (PK-like)"/>
    <property type="match status" value="1"/>
</dbReference>
<dbReference type="PANTHER" id="PTHR43642">
    <property type="entry name" value="HYBRID SIGNAL TRANSDUCTION HISTIDINE KINASE G"/>
    <property type="match status" value="1"/>
</dbReference>
<dbReference type="Pfam" id="PF00069">
    <property type="entry name" value="Pkinase"/>
    <property type="match status" value="1"/>
</dbReference>
<feature type="domain" description="Protein kinase" evidence="4">
    <location>
        <begin position="13"/>
        <end position="279"/>
    </location>
</feature>
<sequence length="1776" mass="201635">MSVAETRIIDHDYRKLRTLFANDRNQIILATREADGVQVVLKQSQLLDGNILLASKLAHEYEILRRLDHPAVPKVHELLTSGNTVTLVQEYVDGIDLRKRVFERRMSIAEVLDIGIQLAEVLLYLHQNQVIHKDINPSNVMLDNSGQLKLLDFGISSNLQSETNDLLSLEQIEGTLAYIAPEQTGRTSFAITQSCDFYSCGILLYELLTGKPPFDSIDPLEVIHFHLSRNPLPISSVVPNLPTGLEQVIFKLLDKNPDERYHNAASLKADLQTIKKHYLNGKPLVEFTAGQNDFVDQYKPSQKLYGREVELAELVEYYESLNELKSILVLVGGYSGVGKSALIRHIKFPIIQRQGTFVSGKFDQFKKDIPYFAFIEAIRDFIRNLLSEPESKIEFWKERISQVLGENAALITEVVPLLSKIIDYQPPVEKLQPAEQENRFNMVLLDFIYAFSTTEHPLVIFLDDLQWADLPSLNLMRRIVQNPRQDQILILGAYRDNEVDKGHPLMITLRQMQDSALRIKKISLQPLKLETTCLIIADSFGMKKDQALELGNHVYQKTKGNPFFIHSFLKTLYDKKLVHRDESNNWVWSQKKIDKLGYTENVVDLMTEGFSTLPDETREVLKYAAVLGSTFPLSELARSTEKSISLVYGVLTPAVKEGFLTTGNKRFRLMALSARHYTPELEKELTSQNLSFSFSHDKVQQAAYNLIAADEMAGVHLRIGRLLLQNKSDSDIEENIFELLNHFVISKHLLEDDEEKKRITELCLIAGRKAKDSTSYGLAVNFLRAGRGMLGKYSWANDYELTFQLLFELGTCEYLNENPDEAEELFKEILGYARTNFEKLNVYYMHSSLYLKMGNTRESLRLGLEAARLYGIRFPQSELGRQLAAMYTLLKYIFLIHTKYRDRDQLAKRPEATDEEMIALNTFMIDLSTSAYQENRYLMMLSVFKVITLYLKYGFSNACGWGFSGFAVVVLEGLKLQKLGFSIWEITQKLNKRTKHPVVKWRLSYTIYCFYAHWRYPRREMLQHIPETLKGCVMNGDNIFTGYTVALIFRYRFALGDELKTLLEESQDHLGLIRNERGGGDFFYPLYQLAKALAGQTKEGTWDDENFNGKAFEQGLLDEGNRTKLGFYQSAKCFLLFYQGQNQEALAQSRVVLEYAENNIGDILIAENSLYIALIISACYAELSESDKKHYRKEFNSHLNNFKYWVEGCRENFIAQQQLLQAEWYALKGDVGTALKEYEKAVATAKKQNLKHVVALTYECAANMCATASLVGQQKMYVQKAWQAYLEWGAALKCRQLEEQFPDWFVKSVTPASTWGAATSTFTGGSTKSALDLASAIKASQSIAEEVKYDGLLKKLMHITIENAGAERGCLLLVKDKKLCVEAVGISGNEGIEILPSLPVSQQNFVPIAVVNYCWRTEESVVIHDAQQEDRFKNDPYIKQQKSASILCLPITALGQLSGLLYLENSLLKGVFDANRIELLQMLSGQIGISIENARLYGNLEEKVRERTREIEMTMAELKATQSQLIQSEKMASLGELTAGIAHEIQNPLNFVNNFSEVSNELMEELHEELEKGDLDEVKAIATDIRQNLEKINHHGTRAASIVRGMLEHSRMGDQKKELTDMVALADEYLRLSYHGLRAKDKNFNAEFKLEAADDIPKIEVVPQDLGRVLLNLMNNAFYAVAEKARQSPEFKPAVTVSLRMANHNLEIEVQDNGNGIPESVKTKIFQPFFTTKPTGQGTGLGLSLSYDIVKAHGGELKVETEEGVGTKFFVQLPKS</sequence>
<comment type="catalytic activity">
    <reaction evidence="1">
        <text>ATP + protein L-histidine = ADP + protein N-phospho-L-histidine.</text>
        <dbReference type="EC" id="2.7.13.3"/>
    </reaction>
</comment>
<reference evidence="6 7" key="1">
    <citation type="submission" date="2018-09" db="EMBL/GenBank/DDBJ databases">
        <title>Genomic Encyclopedia of Archaeal and Bacterial Type Strains, Phase II (KMG-II): from individual species to whole genera.</title>
        <authorList>
            <person name="Goeker M."/>
        </authorList>
    </citation>
    <scope>NUCLEOTIDE SEQUENCE [LARGE SCALE GENOMIC DNA]</scope>
    <source>
        <strain evidence="6 7">DSM 27148</strain>
    </source>
</reference>
<gene>
    <name evidence="6" type="ORF">BC643_0558</name>
</gene>
<dbReference type="OrthoDB" id="9813021at2"/>
<dbReference type="Pfam" id="PF01590">
    <property type="entry name" value="GAF"/>
    <property type="match status" value="1"/>
</dbReference>
<dbReference type="Pfam" id="PF13191">
    <property type="entry name" value="AAA_16"/>
    <property type="match status" value="1"/>
</dbReference>
<dbReference type="InterPro" id="IPR027417">
    <property type="entry name" value="P-loop_NTPase"/>
</dbReference>
<dbReference type="SMART" id="SM00065">
    <property type="entry name" value="GAF"/>
    <property type="match status" value="1"/>
</dbReference>
<dbReference type="SUPFAM" id="SSF55874">
    <property type="entry name" value="ATPase domain of HSP90 chaperone/DNA topoisomerase II/histidine kinase"/>
    <property type="match status" value="1"/>
</dbReference>
<name>A0A419W447_9BACT</name>
<dbReference type="Pfam" id="PF02518">
    <property type="entry name" value="HATPase_c"/>
    <property type="match status" value="1"/>
</dbReference>
<keyword evidence="7" id="KW-1185">Reference proteome</keyword>
<dbReference type="EC" id="2.7.13.3" evidence="2"/>
<dbReference type="InterPro" id="IPR000719">
    <property type="entry name" value="Prot_kinase_dom"/>
</dbReference>
<dbReference type="Gene3D" id="3.40.50.300">
    <property type="entry name" value="P-loop containing nucleotide triphosphate hydrolases"/>
    <property type="match status" value="1"/>
</dbReference>
<dbReference type="InterPro" id="IPR041664">
    <property type="entry name" value="AAA_16"/>
</dbReference>
<dbReference type="Gene3D" id="1.10.510.10">
    <property type="entry name" value="Transferase(Phosphotransferase) domain 1"/>
    <property type="match status" value="1"/>
</dbReference>
<dbReference type="CDD" id="cd00082">
    <property type="entry name" value="HisKA"/>
    <property type="match status" value="1"/>
</dbReference>
<dbReference type="EMBL" id="RAPN01000001">
    <property type="protein sequence ID" value="RKD90222.1"/>
    <property type="molecule type" value="Genomic_DNA"/>
</dbReference>
<evidence type="ECO:0000259" key="4">
    <source>
        <dbReference type="PROSITE" id="PS50011"/>
    </source>
</evidence>
<dbReference type="InterPro" id="IPR003018">
    <property type="entry name" value="GAF"/>
</dbReference>
<comment type="caution">
    <text evidence="6">The sequence shown here is derived from an EMBL/GenBank/DDBJ whole genome shotgun (WGS) entry which is preliminary data.</text>
</comment>
<dbReference type="PANTHER" id="PTHR43642:SF1">
    <property type="entry name" value="HYBRID SIGNAL TRANSDUCTION HISTIDINE KINASE G"/>
    <property type="match status" value="1"/>
</dbReference>
<dbReference type="Gene3D" id="3.30.200.20">
    <property type="entry name" value="Phosphorylase Kinase, domain 1"/>
    <property type="match status" value="1"/>
</dbReference>
<dbReference type="GO" id="GO:0000155">
    <property type="term" value="F:phosphorelay sensor kinase activity"/>
    <property type="evidence" value="ECO:0007669"/>
    <property type="project" value="InterPro"/>
</dbReference>
<dbReference type="RefSeq" id="WP_120271641.1">
    <property type="nucleotide sequence ID" value="NZ_RAPN01000001.1"/>
</dbReference>
<dbReference type="SUPFAM" id="SSF48452">
    <property type="entry name" value="TPR-like"/>
    <property type="match status" value="1"/>
</dbReference>
<dbReference type="InterPro" id="IPR004358">
    <property type="entry name" value="Sig_transdc_His_kin-like_C"/>
</dbReference>
<evidence type="ECO:0000256" key="2">
    <source>
        <dbReference type="ARBA" id="ARBA00012438"/>
    </source>
</evidence>
<evidence type="ECO:0000256" key="3">
    <source>
        <dbReference type="ARBA" id="ARBA00022553"/>
    </source>
</evidence>
<dbReference type="Gene3D" id="1.10.287.130">
    <property type="match status" value="1"/>
</dbReference>
<dbReference type="PROSITE" id="PS50109">
    <property type="entry name" value="HIS_KIN"/>
    <property type="match status" value="1"/>
</dbReference>
<dbReference type="Gene3D" id="3.30.565.10">
    <property type="entry name" value="Histidine kinase-like ATPase, C-terminal domain"/>
    <property type="match status" value="1"/>
</dbReference>
<dbReference type="SMART" id="SM00387">
    <property type="entry name" value="HATPase_c"/>
    <property type="match status" value="1"/>
</dbReference>
<evidence type="ECO:0000259" key="5">
    <source>
        <dbReference type="PROSITE" id="PS50109"/>
    </source>
</evidence>
<dbReference type="Gene3D" id="3.30.450.40">
    <property type="match status" value="1"/>
</dbReference>
<dbReference type="InterPro" id="IPR011009">
    <property type="entry name" value="Kinase-like_dom_sf"/>
</dbReference>
<feature type="domain" description="Histidine kinase" evidence="5">
    <location>
        <begin position="1540"/>
        <end position="1776"/>
    </location>
</feature>
<dbReference type="InterPro" id="IPR036097">
    <property type="entry name" value="HisK_dim/P_sf"/>
</dbReference>
<dbReference type="InterPro" id="IPR053159">
    <property type="entry name" value="Hybrid_Histidine_Kinase"/>
</dbReference>
<dbReference type="CDD" id="cd14014">
    <property type="entry name" value="STKc_PknB_like"/>
    <property type="match status" value="1"/>
</dbReference>
<organism evidence="6 7">
    <name type="scientific">Mangrovibacterium diazotrophicum</name>
    <dbReference type="NCBI Taxonomy" id="1261403"/>
    <lineage>
        <taxon>Bacteria</taxon>
        <taxon>Pseudomonadati</taxon>
        <taxon>Bacteroidota</taxon>
        <taxon>Bacteroidia</taxon>
        <taxon>Marinilabiliales</taxon>
        <taxon>Prolixibacteraceae</taxon>
        <taxon>Mangrovibacterium</taxon>
    </lineage>
</organism>
<dbReference type="InterPro" id="IPR003661">
    <property type="entry name" value="HisK_dim/P_dom"/>
</dbReference>
<keyword evidence="3" id="KW-0597">Phosphoprotein</keyword>
<dbReference type="InterPro" id="IPR005467">
    <property type="entry name" value="His_kinase_dom"/>
</dbReference>
<dbReference type="InterPro" id="IPR029016">
    <property type="entry name" value="GAF-like_dom_sf"/>
</dbReference>
<evidence type="ECO:0000313" key="7">
    <source>
        <dbReference type="Proteomes" id="UP000283387"/>
    </source>
</evidence>
<dbReference type="SMART" id="SM00388">
    <property type="entry name" value="HisKA"/>
    <property type="match status" value="1"/>
</dbReference>
<evidence type="ECO:0000256" key="1">
    <source>
        <dbReference type="ARBA" id="ARBA00000085"/>
    </source>
</evidence>
<protein>
    <recommendedName>
        <fullName evidence="2">histidine kinase</fullName>
        <ecNumber evidence="2">2.7.13.3</ecNumber>
    </recommendedName>
</protein>